<evidence type="ECO:0000256" key="6">
    <source>
        <dbReference type="ARBA" id="ARBA00022792"/>
    </source>
</evidence>
<dbReference type="OrthoDB" id="427452at2759"/>
<evidence type="ECO:0000256" key="11">
    <source>
        <dbReference type="RuleBase" id="RU000488"/>
    </source>
</evidence>
<dbReference type="Proteomes" id="UP000007797">
    <property type="component" value="Unassembled WGS sequence"/>
</dbReference>
<feature type="repeat" description="Solcar" evidence="10">
    <location>
        <begin position="112"/>
        <end position="196"/>
    </location>
</feature>
<evidence type="ECO:0000256" key="3">
    <source>
        <dbReference type="ARBA" id="ARBA00022448"/>
    </source>
</evidence>
<dbReference type="GO" id="GO:0005743">
    <property type="term" value="C:mitochondrial inner membrane"/>
    <property type="evidence" value="ECO:0007669"/>
    <property type="project" value="UniProtKB-SubCell"/>
</dbReference>
<dbReference type="AlphaFoldDB" id="F4PSN1"/>
<evidence type="ECO:0000256" key="2">
    <source>
        <dbReference type="ARBA" id="ARBA00006375"/>
    </source>
</evidence>
<evidence type="ECO:0000256" key="8">
    <source>
        <dbReference type="ARBA" id="ARBA00023128"/>
    </source>
</evidence>
<dbReference type="PROSITE" id="PS50920">
    <property type="entry name" value="SOLCAR"/>
    <property type="match status" value="3"/>
</dbReference>
<dbReference type="Gene3D" id="1.50.40.10">
    <property type="entry name" value="Mitochondrial carrier domain"/>
    <property type="match status" value="1"/>
</dbReference>
<dbReference type="OMA" id="KMYIEEG"/>
<dbReference type="GO" id="GO:1990547">
    <property type="term" value="P:mitochondrial phosphate ion transmembrane transport"/>
    <property type="evidence" value="ECO:0007669"/>
    <property type="project" value="InterPro"/>
</dbReference>
<accession>F4PSN1</accession>
<dbReference type="GeneID" id="14873845"/>
<keyword evidence="6" id="KW-0999">Mitochondrion inner membrane</keyword>
<keyword evidence="7" id="KW-1133">Transmembrane helix</keyword>
<dbReference type="InterPro" id="IPR023395">
    <property type="entry name" value="MCP_dom_sf"/>
</dbReference>
<comment type="similarity">
    <text evidence="2 11">Belongs to the mitochondrial carrier (TC 2.A.29) family.</text>
</comment>
<dbReference type="PANTHER" id="PTHR45671:SF12">
    <property type="entry name" value="MITOCHONDRIAL PHOSPHATE CARRIER PROTEIN"/>
    <property type="match status" value="1"/>
</dbReference>
<organism evidence="12 13">
    <name type="scientific">Cavenderia fasciculata</name>
    <name type="common">Slime mold</name>
    <name type="synonym">Dictyostelium fasciculatum</name>
    <dbReference type="NCBI Taxonomy" id="261658"/>
    <lineage>
        <taxon>Eukaryota</taxon>
        <taxon>Amoebozoa</taxon>
        <taxon>Evosea</taxon>
        <taxon>Eumycetozoa</taxon>
        <taxon>Dictyostelia</taxon>
        <taxon>Acytosteliales</taxon>
        <taxon>Cavenderiaceae</taxon>
        <taxon>Cavenderia</taxon>
    </lineage>
</organism>
<protein>
    <submittedName>
        <fullName evidence="12">Mitochondrial substrate carrier family protein</fullName>
    </submittedName>
</protein>
<evidence type="ECO:0000256" key="9">
    <source>
        <dbReference type="ARBA" id="ARBA00023136"/>
    </source>
</evidence>
<dbReference type="InterPro" id="IPR044677">
    <property type="entry name" value="SLC25A3/Pic2/Mir1-like"/>
</dbReference>
<evidence type="ECO:0000256" key="10">
    <source>
        <dbReference type="PROSITE-ProRule" id="PRU00282"/>
    </source>
</evidence>
<dbReference type="EMBL" id="GL883010">
    <property type="protein sequence ID" value="EGG20723.1"/>
    <property type="molecule type" value="Genomic_DNA"/>
</dbReference>
<comment type="subcellular location">
    <subcellularLocation>
        <location evidence="1">Mitochondrion inner membrane</location>
        <topology evidence="1">Multi-pass membrane protein</topology>
    </subcellularLocation>
</comment>
<dbReference type="Pfam" id="PF00153">
    <property type="entry name" value="Mito_carr"/>
    <property type="match status" value="3"/>
</dbReference>
<keyword evidence="9 10" id="KW-0472">Membrane</keyword>
<evidence type="ECO:0000256" key="7">
    <source>
        <dbReference type="ARBA" id="ARBA00022989"/>
    </source>
</evidence>
<dbReference type="STRING" id="1054147.F4PSN1"/>
<evidence type="ECO:0000313" key="12">
    <source>
        <dbReference type="EMBL" id="EGG20723.1"/>
    </source>
</evidence>
<keyword evidence="4 10" id="KW-0812">Transmembrane</keyword>
<dbReference type="KEGG" id="dfa:DFA_00586"/>
<dbReference type="GO" id="GO:0005315">
    <property type="term" value="F:phosphate transmembrane transporter activity"/>
    <property type="evidence" value="ECO:0007669"/>
    <property type="project" value="InterPro"/>
</dbReference>
<keyword evidence="8" id="KW-0496">Mitochondrion</keyword>
<evidence type="ECO:0000256" key="4">
    <source>
        <dbReference type="ARBA" id="ARBA00022692"/>
    </source>
</evidence>
<keyword evidence="13" id="KW-1185">Reference proteome</keyword>
<reference evidence="13" key="1">
    <citation type="journal article" date="2011" name="Genome Res.">
        <title>Phylogeny-wide analysis of social amoeba genomes highlights ancient origins for complex intercellular communication.</title>
        <authorList>
            <person name="Heidel A.J."/>
            <person name="Lawal H.M."/>
            <person name="Felder M."/>
            <person name="Schilde C."/>
            <person name="Helps N.R."/>
            <person name="Tunggal B."/>
            <person name="Rivero F."/>
            <person name="John U."/>
            <person name="Schleicher M."/>
            <person name="Eichinger L."/>
            <person name="Platzer M."/>
            <person name="Noegel A.A."/>
            <person name="Schaap P."/>
            <person name="Gloeckner G."/>
        </authorList>
    </citation>
    <scope>NUCLEOTIDE SEQUENCE [LARGE SCALE GENOMIC DNA]</scope>
    <source>
        <strain evidence="13">SH3</strain>
    </source>
</reference>
<name>F4PSN1_CACFS</name>
<evidence type="ECO:0000256" key="1">
    <source>
        <dbReference type="ARBA" id="ARBA00004448"/>
    </source>
</evidence>
<proteinExistence type="inferred from homology"/>
<gene>
    <name evidence="12" type="primary">mcfN</name>
    <name evidence="12" type="ORF">DFA_00586</name>
</gene>
<feature type="repeat" description="Solcar" evidence="10">
    <location>
        <begin position="15"/>
        <end position="99"/>
    </location>
</feature>
<dbReference type="InterPro" id="IPR018108">
    <property type="entry name" value="MCP_transmembrane"/>
</dbReference>
<dbReference type="SUPFAM" id="SSF103506">
    <property type="entry name" value="Mitochondrial carrier"/>
    <property type="match status" value="1"/>
</dbReference>
<feature type="repeat" description="Solcar" evidence="10">
    <location>
        <begin position="215"/>
        <end position="298"/>
    </location>
</feature>
<keyword evidence="5" id="KW-0677">Repeat</keyword>
<dbReference type="RefSeq" id="XP_004358573.1">
    <property type="nucleotide sequence ID" value="XM_004358516.1"/>
</dbReference>
<evidence type="ECO:0000256" key="5">
    <source>
        <dbReference type="ARBA" id="ARBA00022737"/>
    </source>
</evidence>
<evidence type="ECO:0000313" key="13">
    <source>
        <dbReference type="Proteomes" id="UP000007797"/>
    </source>
</evidence>
<keyword evidence="3 11" id="KW-0813">Transport</keyword>
<sequence length="306" mass="32313">MAGDASAQSPPLSMGLFFKYGVAGALGCSITHSAVVPLDVVKTRLQTNPGAYTGMFNAFSTIASKEGPMMLLQGLGPTAVGYALQGFLKFGFYELFKKKYAEAVGPENAIQFRIPIWLAASATAETIADLALCPNEAVRIRLVAEPSFAKTPVEALGKIVKSEGVMGLYKGLPPILLKQVPYTMAKFAVFEFTAESVYTYLAKNGTPKESMTDSQKLTVSLGSGIVSGVVAAIVSQPADTVLSLINKEKTDGGVTKAIGNIMRRLGVSGLFLGVGTRCFMVGTLTAGQFFIYDGLKQILGITPAKK</sequence>
<dbReference type="PANTHER" id="PTHR45671">
    <property type="entry name" value="SOLUTE CARRIER FAMILY 25 (MITOCHONDRIAL CARRIER PHOSPHATE CARRIER), MEMBER 3, LIKE-RELATED-RELATED"/>
    <property type="match status" value="1"/>
</dbReference>